<reference evidence="2 3" key="1">
    <citation type="journal article" date="2014" name="Genome Announc.">
        <title>Genome Sequence and Methylome of Soil Bacterium Gemmatirosa kalamazoonensis KBS708T, a Member of the Rarely Cultivated Gemmatimonadetes Phylum.</title>
        <authorList>
            <person name="Debruyn J.M."/>
            <person name="Radosevich M."/>
            <person name="Wommack K.E."/>
            <person name="Polson S.W."/>
            <person name="Hauser L.J."/>
            <person name="Fawaz M.N."/>
            <person name="Korlach J."/>
            <person name="Tsai Y.C."/>
        </authorList>
    </citation>
    <scope>NUCLEOTIDE SEQUENCE [LARGE SCALE GENOMIC DNA]</scope>
    <source>
        <strain evidence="2 3">KBS708</strain>
    </source>
</reference>
<sequence>MSPRLLRVLVPVLVLVTGGFGLYQLFVAGIALRVKSYPFALLYAVMGLAGLAVATALARVGKGRRAGGQEGRS</sequence>
<dbReference type="AlphaFoldDB" id="W0RBE4"/>
<dbReference type="STRING" id="861299.J421_0098"/>
<keyword evidence="3" id="KW-1185">Reference proteome</keyword>
<proteinExistence type="predicted"/>
<name>W0RBE4_9BACT</name>
<dbReference type="InParanoid" id="W0RBE4"/>
<accession>W0RBE4</accession>
<dbReference type="EMBL" id="CP007128">
    <property type="protein sequence ID" value="AHG87635.1"/>
    <property type="molecule type" value="Genomic_DNA"/>
</dbReference>
<keyword evidence="1" id="KW-0812">Transmembrane</keyword>
<feature type="transmembrane region" description="Helical" evidence="1">
    <location>
        <begin position="12"/>
        <end position="34"/>
    </location>
</feature>
<dbReference type="KEGG" id="gba:J421_0098"/>
<gene>
    <name evidence="2" type="ORF">J421_0098</name>
</gene>
<protein>
    <submittedName>
        <fullName evidence="2">Uncharacterized protein</fullName>
    </submittedName>
</protein>
<evidence type="ECO:0000256" key="1">
    <source>
        <dbReference type="SAM" id="Phobius"/>
    </source>
</evidence>
<keyword evidence="1" id="KW-0472">Membrane</keyword>
<keyword evidence="1" id="KW-1133">Transmembrane helix</keyword>
<evidence type="ECO:0000313" key="2">
    <source>
        <dbReference type="EMBL" id="AHG87635.1"/>
    </source>
</evidence>
<dbReference type="Proteomes" id="UP000019151">
    <property type="component" value="Chromosome"/>
</dbReference>
<organism evidence="2 3">
    <name type="scientific">Gemmatirosa kalamazoonensis</name>
    <dbReference type="NCBI Taxonomy" id="861299"/>
    <lineage>
        <taxon>Bacteria</taxon>
        <taxon>Pseudomonadati</taxon>
        <taxon>Gemmatimonadota</taxon>
        <taxon>Gemmatimonadia</taxon>
        <taxon>Gemmatimonadales</taxon>
        <taxon>Gemmatimonadaceae</taxon>
        <taxon>Gemmatirosa</taxon>
    </lineage>
</organism>
<dbReference type="RefSeq" id="WP_148306076.1">
    <property type="nucleotide sequence ID" value="NZ_CP007128.1"/>
</dbReference>
<evidence type="ECO:0000313" key="3">
    <source>
        <dbReference type="Proteomes" id="UP000019151"/>
    </source>
</evidence>
<feature type="transmembrane region" description="Helical" evidence="1">
    <location>
        <begin position="40"/>
        <end position="58"/>
    </location>
</feature>
<dbReference type="HOGENOM" id="CLU_2699420_0_0_0"/>